<dbReference type="KEGG" id="aja:AJAP_19580"/>
<dbReference type="AlphaFoldDB" id="A0A075UUR3"/>
<keyword evidence="1" id="KW-0808">Transferase</keyword>
<dbReference type="InterPro" id="IPR016039">
    <property type="entry name" value="Thiolase-like"/>
</dbReference>
<dbReference type="GO" id="GO:0044550">
    <property type="term" value="P:secondary metabolite biosynthetic process"/>
    <property type="evidence" value="ECO:0007669"/>
    <property type="project" value="TreeGrafter"/>
</dbReference>
<sequence length="342" mass="36966">MAAPLAEFGIAGFGYAFGEDQDVERTAGSYVADPERVVGWGYRTFHRAADGVTSTALAAEAAGHALARASVDPADVDLVVVANSELAEYPYWDSSAALARELKIRERQTMLLTEGCACGVTGLGAVAGQLTLQPELGTVLFTAVNRVSEFHRNRMNVNNAVHSDGAVSVVLRRDHDRVTWLATEQFTDSDFCDWFRTDVGGSVTPVPPPGWSSATAPSGTERVQAHFRKDPRRLAHFSEQLNARVVEVIDRACRRAGVRRADLARFVYINDPDGIAELAGLIDIPLAKTNHDLAAEHGHMGAADQLIALGTYLDRGELNSGDLVALAGISIGMRWYCTIFRV</sequence>
<dbReference type="Proteomes" id="UP000028492">
    <property type="component" value="Chromosome"/>
</dbReference>
<organism evidence="4 5">
    <name type="scientific">Amycolatopsis japonica</name>
    <dbReference type="NCBI Taxonomy" id="208439"/>
    <lineage>
        <taxon>Bacteria</taxon>
        <taxon>Bacillati</taxon>
        <taxon>Actinomycetota</taxon>
        <taxon>Actinomycetes</taxon>
        <taxon>Pseudonocardiales</taxon>
        <taxon>Pseudonocardiaceae</taxon>
        <taxon>Amycolatopsis</taxon>
        <taxon>Amycolatopsis japonica group</taxon>
    </lineage>
</organism>
<evidence type="ECO:0000259" key="3">
    <source>
        <dbReference type="Pfam" id="PF08541"/>
    </source>
</evidence>
<evidence type="ECO:0000256" key="2">
    <source>
        <dbReference type="ARBA" id="ARBA00023315"/>
    </source>
</evidence>
<name>A0A075UUR3_9PSEU</name>
<dbReference type="PANTHER" id="PTHR34069">
    <property type="entry name" value="3-OXOACYL-[ACYL-CARRIER-PROTEIN] SYNTHASE 3"/>
    <property type="match status" value="1"/>
</dbReference>
<accession>A0A075UUR3</accession>
<dbReference type="Pfam" id="PF08541">
    <property type="entry name" value="ACP_syn_III_C"/>
    <property type="match status" value="1"/>
</dbReference>
<dbReference type="PANTHER" id="PTHR34069:SF2">
    <property type="entry name" value="BETA-KETOACYL-[ACYL-CARRIER-PROTEIN] SYNTHASE III"/>
    <property type="match status" value="1"/>
</dbReference>
<dbReference type="Gene3D" id="3.40.47.10">
    <property type="match status" value="2"/>
</dbReference>
<proteinExistence type="predicted"/>
<dbReference type="eggNOG" id="COG0332">
    <property type="taxonomic scope" value="Bacteria"/>
</dbReference>
<dbReference type="EMBL" id="CP008953">
    <property type="protein sequence ID" value="AIG76778.1"/>
    <property type="molecule type" value="Genomic_DNA"/>
</dbReference>
<dbReference type="STRING" id="208439.AJAP_19580"/>
<evidence type="ECO:0000313" key="5">
    <source>
        <dbReference type="Proteomes" id="UP000028492"/>
    </source>
</evidence>
<dbReference type="InterPro" id="IPR013747">
    <property type="entry name" value="ACP_syn_III_C"/>
</dbReference>
<dbReference type="HOGENOM" id="CLU_039592_2_0_11"/>
<feature type="domain" description="Beta-ketoacyl-[acyl-carrier-protein] synthase III C-terminal" evidence="3">
    <location>
        <begin position="254"/>
        <end position="341"/>
    </location>
</feature>
<keyword evidence="5" id="KW-1185">Reference proteome</keyword>
<evidence type="ECO:0000313" key="4">
    <source>
        <dbReference type="EMBL" id="AIG76778.1"/>
    </source>
</evidence>
<keyword evidence="2" id="KW-0012">Acyltransferase</keyword>
<dbReference type="GO" id="GO:0016746">
    <property type="term" value="F:acyltransferase activity"/>
    <property type="evidence" value="ECO:0007669"/>
    <property type="project" value="UniProtKB-KW"/>
</dbReference>
<dbReference type="RefSeq" id="WP_038513697.1">
    <property type="nucleotide sequence ID" value="NZ_CP008953.1"/>
</dbReference>
<evidence type="ECO:0000256" key="1">
    <source>
        <dbReference type="ARBA" id="ARBA00022679"/>
    </source>
</evidence>
<protein>
    <recommendedName>
        <fullName evidence="3">Beta-ketoacyl-[acyl-carrier-protein] synthase III C-terminal domain-containing protein</fullName>
    </recommendedName>
</protein>
<dbReference type="SUPFAM" id="SSF53901">
    <property type="entry name" value="Thiolase-like"/>
    <property type="match status" value="1"/>
</dbReference>
<reference evidence="4 5" key="1">
    <citation type="journal article" date="2014" name="J. Biotechnol.">
        <title>Complete genome sequence of the actinobacterium Amycolatopsis japonica MG417-CF17(T) (=DSM 44213T) producing (S,S)-N,N'-ethylenediaminedisuccinic acid.</title>
        <authorList>
            <person name="Stegmann E."/>
            <person name="Albersmeier A."/>
            <person name="Spohn M."/>
            <person name="Gert H."/>
            <person name="Weber T."/>
            <person name="Wohlleben W."/>
            <person name="Kalinowski J."/>
            <person name="Ruckert C."/>
        </authorList>
    </citation>
    <scope>NUCLEOTIDE SEQUENCE [LARGE SCALE GENOMIC DNA]</scope>
    <source>
        <strain evidence="5">MG417-CF17 (DSM 44213)</strain>
    </source>
</reference>
<gene>
    <name evidence="4" type="ORF">AJAP_19580</name>
</gene>